<keyword evidence="2" id="KW-1185">Reference proteome</keyword>
<sequence length="168" mass="19297">MKGIFKLAFINFGVWHKLFSNLLNVVIIHKTNQKTGKMAHVILFSSNVELAYDKLIKYYQLRFQIEFNFRDAKQYWGLEDFMNVSKKAVYNAANLAMFMVNLSSALLQQNSSGLFGSSVNDLKAWFRARKYVLNTLKCTSQNADPIFIERTIHQVSSLGRVNPSVCQT</sequence>
<reference evidence="1 2" key="1">
    <citation type="submission" date="2016-05" db="EMBL/GenBank/DDBJ databases">
        <title>Single-cell genome of chain-forming Candidatus Thiomargarita nelsonii and comparison to other large sulfur-oxidizing bacteria.</title>
        <authorList>
            <person name="Winkel M."/>
            <person name="Salman V."/>
            <person name="Woyke T."/>
            <person name="Schulz-Vogt H."/>
            <person name="Richter M."/>
            <person name="Flood B."/>
            <person name="Bailey J."/>
            <person name="Amann R."/>
            <person name="Mussmann M."/>
        </authorList>
    </citation>
    <scope>NUCLEOTIDE SEQUENCE [LARGE SCALE GENOMIC DNA]</scope>
    <source>
        <strain evidence="1 2">THI036</strain>
    </source>
</reference>
<gene>
    <name evidence="1" type="ORF">THIOM_000776</name>
</gene>
<comment type="caution">
    <text evidence="1">The sequence shown here is derived from an EMBL/GenBank/DDBJ whole genome shotgun (WGS) entry which is preliminary data.</text>
</comment>
<accession>A0A176S639</accession>
<dbReference type="AlphaFoldDB" id="A0A176S639"/>
<dbReference type="Proteomes" id="UP000076962">
    <property type="component" value="Unassembled WGS sequence"/>
</dbReference>
<organism evidence="1 2">
    <name type="scientific">Candidatus Thiomargarita nelsonii</name>
    <dbReference type="NCBI Taxonomy" id="1003181"/>
    <lineage>
        <taxon>Bacteria</taxon>
        <taxon>Pseudomonadati</taxon>
        <taxon>Pseudomonadota</taxon>
        <taxon>Gammaproteobacteria</taxon>
        <taxon>Thiotrichales</taxon>
        <taxon>Thiotrichaceae</taxon>
        <taxon>Thiomargarita</taxon>
    </lineage>
</organism>
<dbReference type="EMBL" id="LUTY01000395">
    <property type="protein sequence ID" value="OAD23394.1"/>
    <property type="molecule type" value="Genomic_DNA"/>
</dbReference>
<evidence type="ECO:0000313" key="1">
    <source>
        <dbReference type="EMBL" id="OAD23394.1"/>
    </source>
</evidence>
<name>A0A176S639_9GAMM</name>
<dbReference type="SUPFAM" id="SSF53098">
    <property type="entry name" value="Ribonuclease H-like"/>
    <property type="match status" value="1"/>
</dbReference>
<dbReference type="InterPro" id="IPR012337">
    <property type="entry name" value="RNaseH-like_sf"/>
</dbReference>
<evidence type="ECO:0000313" key="2">
    <source>
        <dbReference type="Proteomes" id="UP000076962"/>
    </source>
</evidence>
<protein>
    <submittedName>
        <fullName evidence="1">Transposase</fullName>
    </submittedName>
</protein>
<proteinExistence type="predicted"/>